<proteinExistence type="predicted"/>
<feature type="region of interest" description="Disordered" evidence="1">
    <location>
        <begin position="395"/>
        <end position="434"/>
    </location>
</feature>
<evidence type="ECO:0000313" key="3">
    <source>
        <dbReference type="Proteomes" id="UP000800093"/>
    </source>
</evidence>
<feature type="region of interest" description="Disordered" evidence="1">
    <location>
        <begin position="69"/>
        <end position="101"/>
    </location>
</feature>
<feature type="compositionally biased region" description="Basic and acidic residues" evidence="1">
    <location>
        <begin position="413"/>
        <end position="434"/>
    </location>
</feature>
<accession>A0A9P4N780</accession>
<keyword evidence="3" id="KW-1185">Reference proteome</keyword>
<feature type="compositionally biased region" description="Basic residues" evidence="1">
    <location>
        <begin position="323"/>
        <end position="332"/>
    </location>
</feature>
<dbReference type="Proteomes" id="UP000800093">
    <property type="component" value="Unassembled WGS sequence"/>
</dbReference>
<evidence type="ECO:0000313" key="2">
    <source>
        <dbReference type="EMBL" id="KAF2265904.1"/>
    </source>
</evidence>
<comment type="caution">
    <text evidence="2">The sequence shown here is derived from an EMBL/GenBank/DDBJ whole genome shotgun (WGS) entry which is preliminary data.</text>
</comment>
<dbReference type="AlphaFoldDB" id="A0A9P4N780"/>
<organism evidence="2 3">
    <name type="scientific">Lojkania enalia</name>
    <dbReference type="NCBI Taxonomy" id="147567"/>
    <lineage>
        <taxon>Eukaryota</taxon>
        <taxon>Fungi</taxon>
        <taxon>Dikarya</taxon>
        <taxon>Ascomycota</taxon>
        <taxon>Pezizomycotina</taxon>
        <taxon>Dothideomycetes</taxon>
        <taxon>Pleosporomycetidae</taxon>
        <taxon>Pleosporales</taxon>
        <taxon>Pleosporales incertae sedis</taxon>
        <taxon>Lojkania</taxon>
    </lineage>
</organism>
<feature type="compositionally biased region" description="Polar residues" evidence="1">
    <location>
        <begin position="360"/>
        <end position="379"/>
    </location>
</feature>
<name>A0A9P4N780_9PLEO</name>
<dbReference type="EMBL" id="ML986602">
    <property type="protein sequence ID" value="KAF2265904.1"/>
    <property type="molecule type" value="Genomic_DNA"/>
</dbReference>
<feature type="compositionally biased region" description="Low complexity" evidence="1">
    <location>
        <begin position="292"/>
        <end position="301"/>
    </location>
</feature>
<evidence type="ECO:0000256" key="1">
    <source>
        <dbReference type="SAM" id="MobiDB-lite"/>
    </source>
</evidence>
<sequence>MAELQVFQLTELLDALTPEEQEVRDFNLHRALNSGNPETLDLEETNLRADASIERWGLRPRLNSLLDRASRESSLESSSDGGIRIGGASPTLDTKPCPQELEPAKAANGPAYSRLQSSVPHLSSPTRNDWAANLPMRPLSAGLRDCGTMEMDEKDLALRAATPKGDTEYDGRFHMLDHETGGGIGILDYGTTSQGTEAVRLRPATPSSCKPLGMHPLELSIQSTSMPELDEEHEKAAATIAQDANPPSMLNLVQCIKSITRGMEDILSQKPTTMLTTMPTSKPASNAAINAATRPAAKPAIDPASKPRKRGRTLSDESIAYTHSKRQPKFRSRSGILSVPASGPQEMGLSRSDVEGSGHTFGQSVQTGMGSHEATLSTKAAATVAQDDGAGLASLGSHRKWIRSRPHKTQVRRRGEAREPSQDQQHNDDQDSDDHVIHTSVSECHAGKSDFEWTPKLSEANVKGLSMSEMSGFCQSPRAYYSCCCCPFLEFMIPGFRMKRGLASEANEFA</sequence>
<gene>
    <name evidence="2" type="ORF">CC78DRAFT_567220</name>
</gene>
<feature type="compositionally biased region" description="Basic residues" evidence="1">
    <location>
        <begin position="397"/>
        <end position="412"/>
    </location>
</feature>
<reference evidence="3" key="1">
    <citation type="journal article" date="2020" name="Stud. Mycol.">
        <title>101 Dothideomycetes genomes: A test case for predicting lifestyles and emergence of pathogens.</title>
        <authorList>
            <person name="Haridas S."/>
            <person name="Albert R."/>
            <person name="Binder M."/>
            <person name="Bloem J."/>
            <person name="LaButti K."/>
            <person name="Salamov A."/>
            <person name="Andreopoulos B."/>
            <person name="Baker S."/>
            <person name="Barry K."/>
            <person name="Bills G."/>
            <person name="Bluhm B."/>
            <person name="Cannon C."/>
            <person name="Castanera R."/>
            <person name="Culley D."/>
            <person name="Daum C."/>
            <person name="Ezra D."/>
            <person name="Gonzalez J."/>
            <person name="Henrissat B."/>
            <person name="Kuo A."/>
            <person name="Liang C."/>
            <person name="Lipzen A."/>
            <person name="Lutzoni F."/>
            <person name="Magnuson J."/>
            <person name="Mondo S."/>
            <person name="Nolan M."/>
            <person name="Ohm R."/>
            <person name="Pangilinan J."/>
            <person name="Park H.-J."/>
            <person name="Ramirez L."/>
            <person name="Alfaro M."/>
            <person name="Sun H."/>
            <person name="Tritt A."/>
            <person name="Yoshinaga Y."/>
            <person name="Zwiers L.-H."/>
            <person name="Turgeon B."/>
            <person name="Goodwin S."/>
            <person name="Spatafora J."/>
            <person name="Crous P."/>
            <person name="Grigoriev I."/>
        </authorList>
    </citation>
    <scope>NUCLEOTIDE SEQUENCE [LARGE SCALE GENOMIC DNA]</scope>
    <source>
        <strain evidence="3">CBS 304.66</strain>
    </source>
</reference>
<protein>
    <submittedName>
        <fullName evidence="2">Uncharacterized protein</fullName>
    </submittedName>
</protein>
<feature type="region of interest" description="Disordered" evidence="1">
    <location>
        <begin position="292"/>
        <end position="379"/>
    </location>
</feature>